<reference evidence="5" key="1">
    <citation type="journal article" date="2019" name="Int. J. Syst. Evol. Microbiol.">
        <title>The Global Catalogue of Microorganisms (GCM) 10K type strain sequencing project: providing services to taxonomists for standard genome sequencing and annotation.</title>
        <authorList>
            <consortium name="The Broad Institute Genomics Platform"/>
            <consortium name="The Broad Institute Genome Sequencing Center for Infectious Disease"/>
            <person name="Wu L."/>
            <person name="Ma J."/>
        </authorList>
    </citation>
    <scope>NUCLEOTIDE SEQUENCE [LARGE SCALE GENOMIC DNA]</scope>
    <source>
        <strain evidence="5">JCM 17137</strain>
    </source>
</reference>
<dbReference type="PANTHER" id="PTHR43265:SF1">
    <property type="entry name" value="ESTERASE ESTD"/>
    <property type="match status" value="1"/>
</dbReference>
<dbReference type="RefSeq" id="WP_344966205.1">
    <property type="nucleotide sequence ID" value="NZ_BAABDD010000001.1"/>
</dbReference>
<sequence>MSRSLAVIRRCLVLALGCLALFVTGCAPQGDPPSQTTSPAPAPAVTEHDITFTSGPDTLHGTFAVPDNADGPLPGALIISGSGPTDRDGNSEARPNADTNANLARVLAQAGVASLRYDKLGSGETGHASRSPDEPVGYDVFESEMIHAYARLASQPEIDTSRLLVVGHSEGSIFALRSTHVIDEHPPTGLILVAPVGDRYLDLIDRQLTERIRTAESQGALDAPTATKWLSDTRYSVARLRAGESLPEDLPPQIEPLFNPSVAPFLRQIDAMDPVRLAQQVPSEVNSLVLWGTADSQVTESEVDRLMTGLSNARRVDLEGADHILRMYDDSPGAAVLDEDRPFSPDVAPAVRRFLNESL</sequence>
<evidence type="ECO:0000259" key="3">
    <source>
        <dbReference type="Pfam" id="PF12697"/>
    </source>
</evidence>
<protein>
    <submittedName>
        <fullName evidence="4">Alpha/beta fold hydrolase</fullName>
    </submittedName>
</protein>
<gene>
    <name evidence="4" type="ORF">GCM10022402_00780</name>
</gene>
<feature type="domain" description="AB hydrolase-1" evidence="3">
    <location>
        <begin position="103"/>
        <end position="338"/>
    </location>
</feature>
<keyword evidence="5" id="KW-1185">Reference proteome</keyword>
<accession>A0ABP7EVG3</accession>
<dbReference type="InterPro" id="IPR029058">
    <property type="entry name" value="AB_hydrolase_fold"/>
</dbReference>
<comment type="caution">
    <text evidence="4">The sequence shown here is derived from an EMBL/GenBank/DDBJ whole genome shotgun (WGS) entry which is preliminary data.</text>
</comment>
<dbReference type="InterPro" id="IPR053145">
    <property type="entry name" value="AB_hydrolase_Est10"/>
</dbReference>
<dbReference type="GO" id="GO:0016787">
    <property type="term" value="F:hydrolase activity"/>
    <property type="evidence" value="ECO:0007669"/>
    <property type="project" value="UniProtKB-KW"/>
</dbReference>
<evidence type="ECO:0000313" key="5">
    <source>
        <dbReference type="Proteomes" id="UP001500908"/>
    </source>
</evidence>
<organism evidence="4 5">
    <name type="scientific">Salinactinospora qingdaonensis</name>
    <dbReference type="NCBI Taxonomy" id="702744"/>
    <lineage>
        <taxon>Bacteria</taxon>
        <taxon>Bacillati</taxon>
        <taxon>Actinomycetota</taxon>
        <taxon>Actinomycetes</taxon>
        <taxon>Streptosporangiales</taxon>
        <taxon>Nocardiopsidaceae</taxon>
        <taxon>Salinactinospora</taxon>
    </lineage>
</organism>
<name>A0ABP7EVG3_9ACTN</name>
<feature type="signal peptide" evidence="2">
    <location>
        <begin position="1"/>
        <end position="29"/>
    </location>
</feature>
<dbReference type="PANTHER" id="PTHR43265">
    <property type="entry name" value="ESTERASE ESTD"/>
    <property type="match status" value="1"/>
</dbReference>
<evidence type="ECO:0000256" key="2">
    <source>
        <dbReference type="SAM" id="SignalP"/>
    </source>
</evidence>
<evidence type="ECO:0000313" key="4">
    <source>
        <dbReference type="EMBL" id="GAA3723992.1"/>
    </source>
</evidence>
<proteinExistence type="predicted"/>
<dbReference type="InterPro" id="IPR000073">
    <property type="entry name" value="AB_hydrolase_1"/>
</dbReference>
<feature type="chain" id="PRO_5047279621" evidence="2">
    <location>
        <begin position="30"/>
        <end position="359"/>
    </location>
</feature>
<keyword evidence="2" id="KW-0732">Signal</keyword>
<feature type="region of interest" description="Disordered" evidence="1">
    <location>
        <begin position="55"/>
        <end position="99"/>
    </location>
</feature>
<evidence type="ECO:0000256" key="1">
    <source>
        <dbReference type="SAM" id="MobiDB-lite"/>
    </source>
</evidence>
<dbReference type="EMBL" id="BAABDD010000001">
    <property type="protein sequence ID" value="GAA3723992.1"/>
    <property type="molecule type" value="Genomic_DNA"/>
</dbReference>
<dbReference type="Pfam" id="PF12697">
    <property type="entry name" value="Abhydrolase_6"/>
    <property type="match status" value="1"/>
</dbReference>
<dbReference type="PROSITE" id="PS51257">
    <property type="entry name" value="PROKAR_LIPOPROTEIN"/>
    <property type="match status" value="1"/>
</dbReference>
<keyword evidence="4" id="KW-0378">Hydrolase</keyword>
<dbReference type="SUPFAM" id="SSF53474">
    <property type="entry name" value="alpha/beta-Hydrolases"/>
    <property type="match status" value="1"/>
</dbReference>
<dbReference type="Proteomes" id="UP001500908">
    <property type="component" value="Unassembled WGS sequence"/>
</dbReference>
<dbReference type="Gene3D" id="3.40.50.1820">
    <property type="entry name" value="alpha/beta hydrolase"/>
    <property type="match status" value="1"/>
</dbReference>